<reference evidence="1 2" key="2">
    <citation type="journal article" date="2022" name="Mol. Ecol. Resour.">
        <title>The genomes of chicory, endive, great burdock and yacon provide insights into Asteraceae paleo-polyploidization history and plant inulin production.</title>
        <authorList>
            <person name="Fan W."/>
            <person name="Wang S."/>
            <person name="Wang H."/>
            <person name="Wang A."/>
            <person name="Jiang F."/>
            <person name="Liu H."/>
            <person name="Zhao H."/>
            <person name="Xu D."/>
            <person name="Zhang Y."/>
        </authorList>
    </citation>
    <scope>NUCLEOTIDE SEQUENCE [LARGE SCALE GENOMIC DNA]</scope>
    <source>
        <strain evidence="2">cv. Yunnan</strain>
        <tissue evidence="1">Leaves</tissue>
    </source>
</reference>
<protein>
    <submittedName>
        <fullName evidence="1">Uncharacterized protein</fullName>
    </submittedName>
</protein>
<dbReference type="EMBL" id="CM042020">
    <property type="protein sequence ID" value="KAI3821228.1"/>
    <property type="molecule type" value="Genomic_DNA"/>
</dbReference>
<name>A0ACB9JL61_9ASTR</name>
<evidence type="ECO:0000313" key="2">
    <source>
        <dbReference type="Proteomes" id="UP001056120"/>
    </source>
</evidence>
<comment type="caution">
    <text evidence="1">The sequence shown here is derived from an EMBL/GenBank/DDBJ whole genome shotgun (WGS) entry which is preliminary data.</text>
</comment>
<proteinExistence type="predicted"/>
<dbReference type="Proteomes" id="UP001056120">
    <property type="component" value="Linkage Group LG03"/>
</dbReference>
<gene>
    <name evidence="1" type="ORF">L1987_08789</name>
</gene>
<organism evidence="1 2">
    <name type="scientific">Smallanthus sonchifolius</name>
    <dbReference type="NCBI Taxonomy" id="185202"/>
    <lineage>
        <taxon>Eukaryota</taxon>
        <taxon>Viridiplantae</taxon>
        <taxon>Streptophyta</taxon>
        <taxon>Embryophyta</taxon>
        <taxon>Tracheophyta</taxon>
        <taxon>Spermatophyta</taxon>
        <taxon>Magnoliopsida</taxon>
        <taxon>eudicotyledons</taxon>
        <taxon>Gunneridae</taxon>
        <taxon>Pentapetalae</taxon>
        <taxon>asterids</taxon>
        <taxon>campanulids</taxon>
        <taxon>Asterales</taxon>
        <taxon>Asteraceae</taxon>
        <taxon>Asteroideae</taxon>
        <taxon>Heliantheae alliance</taxon>
        <taxon>Millerieae</taxon>
        <taxon>Smallanthus</taxon>
    </lineage>
</organism>
<keyword evidence="2" id="KW-1185">Reference proteome</keyword>
<accession>A0ACB9JL61</accession>
<sequence length="141" mass="16347">MRRFTRIIKRNFLGSQDIVKKIMNNFDKLKAKCYSFQRQGYLALEYKTPKAAPTRPSTPPNMTPQHKSFITGEAYDWSYMNKEGTSVSFMPNETELMDEENKSYEVLSFVDSRSTSPVAAIFFKTILSIFKKLLQVSENAY</sequence>
<reference evidence="2" key="1">
    <citation type="journal article" date="2022" name="Mol. Ecol. Resour.">
        <title>The genomes of chicory, endive, great burdock and yacon provide insights into Asteraceae palaeo-polyploidization history and plant inulin production.</title>
        <authorList>
            <person name="Fan W."/>
            <person name="Wang S."/>
            <person name="Wang H."/>
            <person name="Wang A."/>
            <person name="Jiang F."/>
            <person name="Liu H."/>
            <person name="Zhao H."/>
            <person name="Xu D."/>
            <person name="Zhang Y."/>
        </authorList>
    </citation>
    <scope>NUCLEOTIDE SEQUENCE [LARGE SCALE GENOMIC DNA]</scope>
    <source>
        <strain evidence="2">cv. Yunnan</strain>
    </source>
</reference>
<evidence type="ECO:0000313" key="1">
    <source>
        <dbReference type="EMBL" id="KAI3821228.1"/>
    </source>
</evidence>